<dbReference type="InterPro" id="IPR043429">
    <property type="entry name" value="ArtM/GltK/GlnP/TcyL/YhdX-like"/>
</dbReference>
<dbReference type="InterPro" id="IPR010065">
    <property type="entry name" value="AA_ABC_transptr_permease_3TM"/>
</dbReference>
<dbReference type="CDD" id="cd06261">
    <property type="entry name" value="TM_PBP2"/>
    <property type="match status" value="1"/>
</dbReference>
<name>A0A948T353_9FIRM</name>
<evidence type="ECO:0000256" key="6">
    <source>
        <dbReference type="ARBA" id="ARBA00022989"/>
    </source>
</evidence>
<keyword evidence="2 8" id="KW-0813">Transport</keyword>
<evidence type="ECO:0000256" key="2">
    <source>
        <dbReference type="ARBA" id="ARBA00022448"/>
    </source>
</evidence>
<feature type="transmembrane region" description="Helical" evidence="8">
    <location>
        <begin position="52"/>
        <end position="74"/>
    </location>
</feature>
<sequence>MSFWQIQLELLQGFSSTCVLFFATLILAIPLGVVVTFGSMSRFLPLRWLTRAFVWVMRGTPLMLQIFVVFYVPGLLFDINLGTSRMIPALVAFVINYAAYFSEIYRGGIQSIPDSQYEAGLVLGMSRRQIFVRVVLLQVIKRILPSMGNEVITLIKDTSLARIIGVVELLKSAEHFAQYGLIWPLFYTAVFYLAFSGVVTLLFSWVEKKLEFFRG</sequence>
<dbReference type="AlphaFoldDB" id="A0A948T353"/>
<dbReference type="GO" id="GO:0022857">
    <property type="term" value="F:transmembrane transporter activity"/>
    <property type="evidence" value="ECO:0007669"/>
    <property type="project" value="InterPro"/>
</dbReference>
<evidence type="ECO:0000313" key="10">
    <source>
        <dbReference type="EMBL" id="MBU3806376.1"/>
    </source>
</evidence>
<evidence type="ECO:0000256" key="8">
    <source>
        <dbReference type="RuleBase" id="RU363032"/>
    </source>
</evidence>
<reference evidence="10" key="1">
    <citation type="journal article" date="2021" name="PeerJ">
        <title>Extensive microbial diversity within the chicken gut microbiome revealed by metagenomics and culture.</title>
        <authorList>
            <person name="Gilroy R."/>
            <person name="Ravi A."/>
            <person name="Getino M."/>
            <person name="Pursley I."/>
            <person name="Horton D.L."/>
            <person name="Alikhan N.F."/>
            <person name="Baker D."/>
            <person name="Gharbi K."/>
            <person name="Hall N."/>
            <person name="Watson M."/>
            <person name="Adriaenssens E.M."/>
            <person name="Foster-Nyarko E."/>
            <person name="Jarju S."/>
            <person name="Secka A."/>
            <person name="Antonio M."/>
            <person name="Oren A."/>
            <person name="Chaudhuri R.R."/>
            <person name="La Ragione R."/>
            <person name="Hildebrand F."/>
            <person name="Pallen M.J."/>
        </authorList>
    </citation>
    <scope>NUCLEOTIDE SEQUENCE</scope>
    <source>
        <strain evidence="10">B5_2728</strain>
    </source>
</reference>
<gene>
    <name evidence="10" type="ORF">H9882_05735</name>
</gene>
<dbReference type="Proteomes" id="UP000713596">
    <property type="component" value="Unassembled WGS sequence"/>
</dbReference>
<dbReference type="InterPro" id="IPR035906">
    <property type="entry name" value="MetI-like_sf"/>
</dbReference>
<dbReference type="Gene3D" id="1.10.3720.10">
    <property type="entry name" value="MetI-like"/>
    <property type="match status" value="1"/>
</dbReference>
<comment type="subcellular location">
    <subcellularLocation>
        <location evidence="1 8">Cell membrane</location>
        <topology evidence="1 8">Multi-pass membrane protein</topology>
    </subcellularLocation>
</comment>
<dbReference type="SUPFAM" id="SSF161098">
    <property type="entry name" value="MetI-like"/>
    <property type="match status" value="1"/>
</dbReference>
<keyword evidence="7 8" id="KW-0472">Membrane</keyword>
<feature type="transmembrane region" description="Helical" evidence="8">
    <location>
        <begin position="181"/>
        <end position="206"/>
    </location>
</feature>
<evidence type="ECO:0000256" key="5">
    <source>
        <dbReference type="ARBA" id="ARBA00022970"/>
    </source>
</evidence>
<evidence type="ECO:0000313" key="11">
    <source>
        <dbReference type="Proteomes" id="UP000713596"/>
    </source>
</evidence>
<evidence type="ECO:0000256" key="3">
    <source>
        <dbReference type="ARBA" id="ARBA00022475"/>
    </source>
</evidence>
<evidence type="ECO:0000259" key="9">
    <source>
        <dbReference type="PROSITE" id="PS50928"/>
    </source>
</evidence>
<reference evidence="10" key="2">
    <citation type="submission" date="2021-04" db="EMBL/GenBank/DDBJ databases">
        <authorList>
            <person name="Gilroy R."/>
        </authorList>
    </citation>
    <scope>NUCLEOTIDE SEQUENCE</scope>
    <source>
        <strain evidence="10">B5_2728</strain>
    </source>
</reference>
<keyword evidence="4 8" id="KW-0812">Transmembrane</keyword>
<feature type="transmembrane region" description="Helical" evidence="8">
    <location>
        <begin position="20"/>
        <end position="40"/>
    </location>
</feature>
<comment type="similarity">
    <text evidence="8">Belongs to the binding-protein-dependent transport system permease family.</text>
</comment>
<dbReference type="PROSITE" id="PS50928">
    <property type="entry name" value="ABC_TM1"/>
    <property type="match status" value="1"/>
</dbReference>
<evidence type="ECO:0000256" key="1">
    <source>
        <dbReference type="ARBA" id="ARBA00004651"/>
    </source>
</evidence>
<dbReference type="InterPro" id="IPR000515">
    <property type="entry name" value="MetI-like"/>
</dbReference>
<proteinExistence type="inferred from homology"/>
<feature type="domain" description="ABC transmembrane type-1" evidence="9">
    <location>
        <begin position="14"/>
        <end position="203"/>
    </location>
</feature>
<keyword evidence="6 8" id="KW-1133">Transmembrane helix</keyword>
<dbReference type="PANTHER" id="PTHR30614">
    <property type="entry name" value="MEMBRANE COMPONENT OF AMINO ACID ABC TRANSPORTER"/>
    <property type="match status" value="1"/>
</dbReference>
<dbReference type="GO" id="GO:0043190">
    <property type="term" value="C:ATP-binding cassette (ABC) transporter complex"/>
    <property type="evidence" value="ECO:0007669"/>
    <property type="project" value="InterPro"/>
</dbReference>
<comment type="caution">
    <text evidence="10">The sequence shown here is derived from an EMBL/GenBank/DDBJ whole genome shotgun (WGS) entry which is preliminary data.</text>
</comment>
<dbReference type="Pfam" id="PF00528">
    <property type="entry name" value="BPD_transp_1"/>
    <property type="match status" value="1"/>
</dbReference>
<dbReference type="GO" id="GO:0006865">
    <property type="term" value="P:amino acid transport"/>
    <property type="evidence" value="ECO:0007669"/>
    <property type="project" value="UniProtKB-KW"/>
</dbReference>
<dbReference type="NCBIfam" id="TIGR01726">
    <property type="entry name" value="HEQRo_perm_3TM"/>
    <property type="match status" value="1"/>
</dbReference>
<keyword evidence="3" id="KW-1003">Cell membrane</keyword>
<keyword evidence="5" id="KW-0029">Amino-acid transport</keyword>
<dbReference type="PANTHER" id="PTHR30614:SF0">
    <property type="entry name" value="L-CYSTINE TRANSPORT SYSTEM PERMEASE PROTEIN TCYL"/>
    <property type="match status" value="1"/>
</dbReference>
<organism evidence="10 11">
    <name type="scientific">Candidatus Allofournierella pullistercoris</name>
    <dbReference type="NCBI Taxonomy" id="2838597"/>
    <lineage>
        <taxon>Bacteria</taxon>
        <taxon>Bacillati</taxon>
        <taxon>Bacillota</taxon>
        <taxon>Clostridia</taxon>
        <taxon>Eubacteriales</taxon>
        <taxon>Oscillospiraceae</taxon>
        <taxon>Allofournierella</taxon>
    </lineage>
</organism>
<accession>A0A948T353</accession>
<evidence type="ECO:0000256" key="7">
    <source>
        <dbReference type="ARBA" id="ARBA00023136"/>
    </source>
</evidence>
<evidence type="ECO:0000256" key="4">
    <source>
        <dbReference type="ARBA" id="ARBA00022692"/>
    </source>
</evidence>
<protein>
    <submittedName>
        <fullName evidence="10">Amino acid ABC transporter permease</fullName>
    </submittedName>
</protein>
<dbReference type="EMBL" id="JAHLFP010000046">
    <property type="protein sequence ID" value="MBU3806376.1"/>
    <property type="molecule type" value="Genomic_DNA"/>
</dbReference>